<name>A0ABU1RVF0_9GAMM</name>
<evidence type="ECO:0000313" key="1">
    <source>
        <dbReference type="EMBL" id="MDR6842758.1"/>
    </source>
</evidence>
<sequence>MNNDYFFAQDQAGGLQRVHVVRHSGEHEGGGDASKRAAAYALDDGRPLRRIDSDTFQILDSGALVTLVRD</sequence>
<reference evidence="1 2" key="1">
    <citation type="submission" date="2023-07" db="EMBL/GenBank/DDBJ databases">
        <title>Sorghum-associated microbial communities from plants grown in Nebraska, USA.</title>
        <authorList>
            <person name="Schachtman D."/>
        </authorList>
    </citation>
    <scope>NUCLEOTIDE SEQUENCE [LARGE SCALE GENOMIC DNA]</scope>
    <source>
        <strain evidence="1 2">BE107</strain>
    </source>
</reference>
<evidence type="ECO:0000313" key="2">
    <source>
        <dbReference type="Proteomes" id="UP001254759"/>
    </source>
</evidence>
<organism evidence="1 2">
    <name type="scientific">Pseudoxanthomonas sacheonensis</name>
    <dbReference type="NCBI Taxonomy" id="443615"/>
    <lineage>
        <taxon>Bacteria</taxon>
        <taxon>Pseudomonadati</taxon>
        <taxon>Pseudomonadota</taxon>
        <taxon>Gammaproteobacteria</taxon>
        <taxon>Lysobacterales</taxon>
        <taxon>Lysobacteraceae</taxon>
        <taxon>Pseudoxanthomonas</taxon>
    </lineage>
</organism>
<comment type="caution">
    <text evidence="1">The sequence shown here is derived from an EMBL/GenBank/DDBJ whole genome shotgun (WGS) entry which is preliminary data.</text>
</comment>
<accession>A0ABU1RVF0</accession>
<dbReference type="Proteomes" id="UP001254759">
    <property type="component" value="Unassembled WGS sequence"/>
</dbReference>
<gene>
    <name evidence="1" type="ORF">J2W94_003063</name>
</gene>
<protein>
    <submittedName>
        <fullName evidence="1">Uncharacterized protein</fullName>
    </submittedName>
</protein>
<dbReference type="EMBL" id="JAVDTT010000004">
    <property type="protein sequence ID" value="MDR6842758.1"/>
    <property type="molecule type" value="Genomic_DNA"/>
</dbReference>
<dbReference type="RefSeq" id="WP_310095257.1">
    <property type="nucleotide sequence ID" value="NZ_JAVDTT010000004.1"/>
</dbReference>
<proteinExistence type="predicted"/>
<keyword evidence="2" id="KW-1185">Reference proteome</keyword>